<dbReference type="eggNOG" id="ENOG502R3B0">
    <property type="taxonomic scope" value="Eukaryota"/>
</dbReference>
<proteinExistence type="predicted"/>
<reference evidence="2 3" key="1">
    <citation type="submission" date="2012-08" db="EMBL/GenBank/DDBJ databases">
        <title>Oryza genome evolution.</title>
        <authorList>
            <person name="Wing R.A."/>
        </authorList>
    </citation>
    <scope>NUCLEOTIDE SEQUENCE</scope>
</reference>
<feature type="domain" description="DUF6598" evidence="1">
    <location>
        <begin position="302"/>
        <end position="558"/>
    </location>
</feature>
<name>A0A0D9X492_9ORYZ</name>
<dbReference type="PANTHER" id="PTHR33065:SF177">
    <property type="entry name" value="OS08G0141000 PROTEIN"/>
    <property type="match status" value="1"/>
</dbReference>
<evidence type="ECO:0000259" key="1">
    <source>
        <dbReference type="Pfam" id="PF20241"/>
    </source>
</evidence>
<dbReference type="AlphaFoldDB" id="A0A0D9X492"/>
<keyword evidence="3" id="KW-1185">Reference proteome</keyword>
<dbReference type="Gramene" id="LPERR08G02610.1">
    <property type="protein sequence ID" value="LPERR08G02610.1"/>
    <property type="gene ID" value="LPERR08G02610"/>
</dbReference>
<accession>A0A0D9X492</accession>
<sequence length="574" mass="65017">MEMEMKKAAAAMARQRSLRNQVLGKLRKESAEEWESRVRKSLEEQNKAYLEQIAGDPEDEESQCAIDYRRFWNDVWFPRRGSFRLDLAILRHLWRPQYLCDSLVGHGLMVFRVNLLPLPLISLARNWPVISTTLPVLIMRGLPCLILRGEKVVVTDDGKIELARRVVSVDIDGELKVSVKAWELDINVVENVEVFTPLETGLSKHGFCELEITVAWSLISGHPVFADSVLEETEEERAARLEERIDRDMASDCYSWQASCFRSDWQLWFRCHGSFEDTTRIPPMRYTHKPPAERFSACVSPTLQIFSVKVGETRGDLRWPLHVFGIVAMRDDLDRNRNIVFHRTRDNCQTLTKEDRNLVLVGPTRAVTLSTPHPMIIEVELKVKGTTESEDKDLSYLAVRIVCNDTTYSRMLKSCSYTSKLSTMEFSLGYVAFSVEATISVQIIRGSWPDSCRGLFTAFTTGFHCKGTACEDSVASIDDERIVLLDSRGAKVVVNGDGKIELSRRVVSAESLGKLNLSVKAWEVDNNVVEKVEVFPSLEAGLSKSMIAFDFCTLEVIVGWSLISCDPVFVDTVV</sequence>
<evidence type="ECO:0000313" key="2">
    <source>
        <dbReference type="EnsemblPlants" id="LPERR08G02610.1"/>
    </source>
</evidence>
<organism evidence="2 3">
    <name type="scientific">Leersia perrieri</name>
    <dbReference type="NCBI Taxonomy" id="77586"/>
    <lineage>
        <taxon>Eukaryota</taxon>
        <taxon>Viridiplantae</taxon>
        <taxon>Streptophyta</taxon>
        <taxon>Embryophyta</taxon>
        <taxon>Tracheophyta</taxon>
        <taxon>Spermatophyta</taxon>
        <taxon>Magnoliopsida</taxon>
        <taxon>Liliopsida</taxon>
        <taxon>Poales</taxon>
        <taxon>Poaceae</taxon>
        <taxon>BOP clade</taxon>
        <taxon>Oryzoideae</taxon>
        <taxon>Oryzeae</taxon>
        <taxon>Oryzinae</taxon>
        <taxon>Leersia</taxon>
    </lineage>
</organism>
<dbReference type="PANTHER" id="PTHR33065">
    <property type="entry name" value="OS07G0486400 PROTEIN"/>
    <property type="match status" value="1"/>
</dbReference>
<dbReference type="EnsemblPlants" id="LPERR08G02610.1">
    <property type="protein sequence ID" value="LPERR08G02610.1"/>
    <property type="gene ID" value="LPERR08G02610"/>
</dbReference>
<evidence type="ECO:0000313" key="3">
    <source>
        <dbReference type="Proteomes" id="UP000032180"/>
    </source>
</evidence>
<dbReference type="Pfam" id="PF20241">
    <property type="entry name" value="DUF6598"/>
    <property type="match status" value="2"/>
</dbReference>
<reference evidence="2" key="3">
    <citation type="submission" date="2015-04" db="UniProtKB">
        <authorList>
            <consortium name="EnsemblPlants"/>
        </authorList>
    </citation>
    <scope>IDENTIFICATION</scope>
</reference>
<protein>
    <recommendedName>
        <fullName evidence="1">DUF6598 domain-containing protein</fullName>
    </recommendedName>
</protein>
<feature type="domain" description="DUF6598" evidence="1">
    <location>
        <begin position="149"/>
        <end position="214"/>
    </location>
</feature>
<reference evidence="3" key="2">
    <citation type="submission" date="2013-12" db="EMBL/GenBank/DDBJ databases">
        <authorList>
            <person name="Yu Y."/>
            <person name="Lee S."/>
            <person name="de Baynast K."/>
            <person name="Wissotski M."/>
            <person name="Liu L."/>
            <person name="Talag J."/>
            <person name="Goicoechea J."/>
            <person name="Angelova A."/>
            <person name="Jetty R."/>
            <person name="Kudrna D."/>
            <person name="Golser W."/>
            <person name="Rivera L."/>
            <person name="Zhang J."/>
            <person name="Wing R."/>
        </authorList>
    </citation>
    <scope>NUCLEOTIDE SEQUENCE</scope>
</reference>
<dbReference type="InterPro" id="IPR046533">
    <property type="entry name" value="DUF6598"/>
</dbReference>
<dbReference type="Proteomes" id="UP000032180">
    <property type="component" value="Chromosome 8"/>
</dbReference>